<gene>
    <name evidence="3" type="ORF">QTG54_007493</name>
</gene>
<feature type="region of interest" description="Disordered" evidence="2">
    <location>
        <begin position="555"/>
        <end position="608"/>
    </location>
</feature>
<proteinExistence type="predicted"/>
<feature type="compositionally biased region" description="Basic residues" evidence="2">
    <location>
        <begin position="590"/>
        <end position="600"/>
    </location>
</feature>
<dbReference type="AlphaFoldDB" id="A0AAD8YBA5"/>
<organism evidence="3 4">
    <name type="scientific">Skeletonema marinoi</name>
    <dbReference type="NCBI Taxonomy" id="267567"/>
    <lineage>
        <taxon>Eukaryota</taxon>
        <taxon>Sar</taxon>
        <taxon>Stramenopiles</taxon>
        <taxon>Ochrophyta</taxon>
        <taxon>Bacillariophyta</taxon>
        <taxon>Coscinodiscophyceae</taxon>
        <taxon>Thalassiosirophycidae</taxon>
        <taxon>Thalassiosirales</taxon>
        <taxon>Skeletonemataceae</taxon>
        <taxon>Skeletonema</taxon>
        <taxon>Skeletonema marinoi-dohrnii complex</taxon>
    </lineage>
</organism>
<feature type="coiled-coil region" evidence="1">
    <location>
        <begin position="356"/>
        <end position="383"/>
    </location>
</feature>
<accession>A0AAD8YBA5</accession>
<dbReference type="EMBL" id="JATAAI010000012">
    <property type="protein sequence ID" value="KAK1741920.1"/>
    <property type="molecule type" value="Genomic_DNA"/>
</dbReference>
<name>A0AAD8YBA5_9STRA</name>
<keyword evidence="4" id="KW-1185">Reference proteome</keyword>
<evidence type="ECO:0000256" key="2">
    <source>
        <dbReference type="SAM" id="MobiDB-lite"/>
    </source>
</evidence>
<sequence>MKLGTFHDASSQLEDKVYPANEVHASLDWKGVAIVDDVTLNSDDSRVCQKSTLDVIIIGSEINENTITMNWDADAAIGDDAAHDADAVEQICQRNPDIPALHIRTKLQVIRTEYPGLSVKQAFACLFSVKFELMKRNDLRNKLEVNASYKGTEQFVSGRSKKDQGRVNVRYFLVPHHSDADLVYVYNITGIKDPTRGWKRNRGTPRYDAIRLDRTDTQKKFLVDWHKARMWQGNDLASFVDLSYETVDDCSDFFITWNSLHCASVDSMFVRRKELMEKMMQKQLQQEQERRRLAETVEQARNVSQGASAGVQAVAGDGASIQNQMYACMLDQAERMAKLEVKTAEAFAEANLDQAERMAKLEVKTAEANLDQTERMAKLEVKQKEDIVETRRMINKSNVDISKLEVDISKLELGQERLKLGIAKNEVGQERLKLDIAKTGATANRAERKADKVNERVVLQDTVKKMTKSTAKRFPPKPVDDPLAHLTENASISPTHYGQAAAAADYRAAVDGSDDSFDEVEVPNNIITPYSTYSKTKVAFACANEYFPIPAKDSAKKAPAYAKKPVVAKKIDESSPPVTRTSTSSAKKSTALRRSGRISARRSEVKRC</sequence>
<evidence type="ECO:0000313" key="4">
    <source>
        <dbReference type="Proteomes" id="UP001224775"/>
    </source>
</evidence>
<keyword evidence="1" id="KW-0175">Coiled coil</keyword>
<feature type="compositionally biased region" description="Low complexity" evidence="2">
    <location>
        <begin position="574"/>
        <end position="589"/>
    </location>
</feature>
<comment type="caution">
    <text evidence="3">The sequence shown here is derived from an EMBL/GenBank/DDBJ whole genome shotgun (WGS) entry which is preliminary data.</text>
</comment>
<dbReference type="Proteomes" id="UP001224775">
    <property type="component" value="Unassembled WGS sequence"/>
</dbReference>
<protein>
    <submittedName>
        <fullName evidence="3">Uncharacterized protein</fullName>
    </submittedName>
</protein>
<evidence type="ECO:0000313" key="3">
    <source>
        <dbReference type="EMBL" id="KAK1741920.1"/>
    </source>
</evidence>
<evidence type="ECO:0000256" key="1">
    <source>
        <dbReference type="SAM" id="Coils"/>
    </source>
</evidence>
<reference evidence="3" key="1">
    <citation type="submission" date="2023-06" db="EMBL/GenBank/DDBJ databases">
        <title>Survivors Of The Sea: Transcriptome response of Skeletonema marinoi to long-term dormancy.</title>
        <authorList>
            <person name="Pinder M.I.M."/>
            <person name="Kourtchenko O."/>
            <person name="Robertson E.K."/>
            <person name="Larsson T."/>
            <person name="Maumus F."/>
            <person name="Osuna-Cruz C.M."/>
            <person name="Vancaester E."/>
            <person name="Stenow R."/>
            <person name="Vandepoele K."/>
            <person name="Ploug H."/>
            <person name="Bruchert V."/>
            <person name="Godhe A."/>
            <person name="Topel M."/>
        </authorList>
    </citation>
    <scope>NUCLEOTIDE SEQUENCE</scope>
    <source>
        <strain evidence="3">R05AC</strain>
    </source>
</reference>